<keyword evidence="1" id="KW-0614">Plasmid</keyword>
<geneLocation type="plasmid" evidence="1">
    <name>p4M8F</name>
</geneLocation>
<name>A0A6G6AMS7_ECOLX</name>
<proteinExistence type="predicted"/>
<dbReference type="EMBL" id="MN256758">
    <property type="protein sequence ID" value="QID23068.1"/>
    <property type="molecule type" value="Genomic_DNA"/>
</dbReference>
<sequence>MNGVALKAKDLQNANNQEVNEQIRNASVVYIWHDTIDAMGIRLQRKIKRLRLPKCNH</sequence>
<organism evidence="1">
    <name type="scientific">Escherichia coli</name>
    <dbReference type="NCBI Taxonomy" id="562"/>
    <lineage>
        <taxon>Bacteria</taxon>
        <taxon>Pseudomonadati</taxon>
        <taxon>Pseudomonadota</taxon>
        <taxon>Gammaproteobacteria</taxon>
        <taxon>Enterobacterales</taxon>
        <taxon>Enterobacteriaceae</taxon>
        <taxon>Escherichia</taxon>
    </lineage>
</organism>
<evidence type="ECO:0000313" key="1">
    <source>
        <dbReference type="EMBL" id="QID23068.1"/>
    </source>
</evidence>
<reference evidence="1" key="1">
    <citation type="submission" date="2019-08" db="EMBL/GenBank/DDBJ databases">
        <authorList>
            <person name="Yao H."/>
        </authorList>
    </citation>
    <scope>NUCLEOTIDE SEQUENCE</scope>
    <source>
        <strain evidence="1">4M8F</strain>
        <plasmid evidence="1">p4M8F</plasmid>
    </source>
</reference>
<dbReference type="AlphaFoldDB" id="A0A6G6AMS7"/>
<dbReference type="Pfam" id="PF08665">
    <property type="entry name" value="PglZ"/>
    <property type="match status" value="1"/>
</dbReference>
<accession>A0A6G6AMS7</accession>
<protein>
    <submittedName>
        <fullName evidence="1">Putative cytoplasmic protein</fullName>
    </submittedName>
</protein>